<comment type="caution">
    <text evidence="8">The sequence shown here is derived from an EMBL/GenBank/DDBJ whole genome shotgun (WGS) entry which is preliminary data.</text>
</comment>
<feature type="domain" description="Response regulatory" evidence="7">
    <location>
        <begin position="4"/>
        <end position="118"/>
    </location>
</feature>
<dbReference type="FunFam" id="3.40.50.2300:FF:000001">
    <property type="entry name" value="DNA-binding response regulator PhoB"/>
    <property type="match status" value="1"/>
</dbReference>
<dbReference type="Gene3D" id="3.40.50.2300">
    <property type="match status" value="1"/>
</dbReference>
<keyword evidence="3" id="KW-0805">Transcription regulation</keyword>
<dbReference type="InterPro" id="IPR011006">
    <property type="entry name" value="CheY-like_superfamily"/>
</dbReference>
<dbReference type="EMBL" id="MFZS01000035">
    <property type="protein sequence ID" value="OGK28631.1"/>
    <property type="molecule type" value="Genomic_DNA"/>
</dbReference>
<evidence type="ECO:0000313" key="8">
    <source>
        <dbReference type="EMBL" id="OGK28631.1"/>
    </source>
</evidence>
<dbReference type="PROSITE" id="PS50110">
    <property type="entry name" value="RESPONSE_REGULATORY"/>
    <property type="match status" value="1"/>
</dbReference>
<reference evidence="8 9" key="1">
    <citation type="journal article" date="2016" name="Nat. Commun.">
        <title>Thousands of microbial genomes shed light on interconnected biogeochemical processes in an aquifer system.</title>
        <authorList>
            <person name="Anantharaman K."/>
            <person name="Brown C.T."/>
            <person name="Hug L.A."/>
            <person name="Sharon I."/>
            <person name="Castelle C.J."/>
            <person name="Probst A.J."/>
            <person name="Thomas B.C."/>
            <person name="Singh A."/>
            <person name="Wilkins M.J."/>
            <person name="Karaoz U."/>
            <person name="Brodie E.L."/>
            <person name="Williams K.H."/>
            <person name="Hubbard S.S."/>
            <person name="Banfield J.F."/>
        </authorList>
    </citation>
    <scope>NUCLEOTIDE SEQUENCE [LARGE SCALE GENOMIC DNA]</scope>
</reference>
<dbReference type="InterPro" id="IPR001789">
    <property type="entry name" value="Sig_transdc_resp-reg_receiver"/>
</dbReference>
<dbReference type="AlphaFoldDB" id="A0A1F7HBE7"/>
<dbReference type="Proteomes" id="UP000177027">
    <property type="component" value="Unassembled WGS sequence"/>
</dbReference>
<evidence type="ECO:0000256" key="1">
    <source>
        <dbReference type="ARBA" id="ARBA00022553"/>
    </source>
</evidence>
<evidence type="ECO:0000256" key="5">
    <source>
        <dbReference type="ARBA" id="ARBA00023163"/>
    </source>
</evidence>
<evidence type="ECO:0000313" key="9">
    <source>
        <dbReference type="Proteomes" id="UP000177027"/>
    </source>
</evidence>
<dbReference type="GO" id="GO:0000160">
    <property type="term" value="P:phosphorelay signal transduction system"/>
    <property type="evidence" value="ECO:0007669"/>
    <property type="project" value="UniProtKB-KW"/>
</dbReference>
<keyword evidence="1 6" id="KW-0597">Phosphoprotein</keyword>
<protein>
    <recommendedName>
        <fullName evidence="7">Response regulatory domain-containing protein</fullName>
    </recommendedName>
</protein>
<keyword evidence="5" id="KW-0804">Transcription</keyword>
<dbReference type="GO" id="GO:0003677">
    <property type="term" value="F:DNA binding"/>
    <property type="evidence" value="ECO:0007669"/>
    <property type="project" value="UniProtKB-KW"/>
</dbReference>
<dbReference type="SUPFAM" id="SSF52172">
    <property type="entry name" value="CheY-like"/>
    <property type="match status" value="1"/>
</dbReference>
<sequence length="120" mass="13440">MKKRILVVDDDEYIRDLYNEILSDAGYDVEIASDGADALDVLEKKSFDLVLLDIMMPKMDGIEMLKHLSGKKKEISVVLLTNLAHNPVLKEAKSLGAIDYLIKADLTPDQLVEKIKGYFG</sequence>
<dbReference type="PANTHER" id="PTHR44591:SF3">
    <property type="entry name" value="RESPONSE REGULATORY DOMAIN-CONTAINING PROTEIN"/>
    <property type="match status" value="1"/>
</dbReference>
<feature type="modified residue" description="4-aspartylphosphate" evidence="6">
    <location>
        <position position="53"/>
    </location>
</feature>
<name>A0A1F7HBE7_9BACT</name>
<dbReference type="InterPro" id="IPR050595">
    <property type="entry name" value="Bact_response_regulator"/>
</dbReference>
<proteinExistence type="predicted"/>
<gene>
    <name evidence="8" type="ORF">A3D06_02145</name>
</gene>
<keyword evidence="4" id="KW-0238">DNA-binding</keyword>
<dbReference type="SMART" id="SM00448">
    <property type="entry name" value="REC"/>
    <property type="match status" value="1"/>
</dbReference>
<accession>A0A1F7HBE7</accession>
<evidence type="ECO:0000256" key="2">
    <source>
        <dbReference type="ARBA" id="ARBA00023012"/>
    </source>
</evidence>
<dbReference type="PANTHER" id="PTHR44591">
    <property type="entry name" value="STRESS RESPONSE REGULATOR PROTEIN 1"/>
    <property type="match status" value="1"/>
</dbReference>
<keyword evidence="2" id="KW-0902">Two-component regulatory system</keyword>
<evidence type="ECO:0000259" key="7">
    <source>
        <dbReference type="PROSITE" id="PS50110"/>
    </source>
</evidence>
<evidence type="ECO:0000256" key="3">
    <source>
        <dbReference type="ARBA" id="ARBA00023015"/>
    </source>
</evidence>
<evidence type="ECO:0000256" key="6">
    <source>
        <dbReference type="PROSITE-ProRule" id="PRU00169"/>
    </source>
</evidence>
<evidence type="ECO:0000256" key="4">
    <source>
        <dbReference type="ARBA" id="ARBA00023125"/>
    </source>
</evidence>
<organism evidence="8 9">
    <name type="scientific">Candidatus Roizmanbacteria bacterium RIFCSPHIGHO2_02_FULL_40_9</name>
    <dbReference type="NCBI Taxonomy" id="1802042"/>
    <lineage>
        <taxon>Bacteria</taxon>
        <taxon>Candidatus Roizmaniibacteriota</taxon>
    </lineage>
</organism>
<dbReference type="Pfam" id="PF00072">
    <property type="entry name" value="Response_reg"/>
    <property type="match status" value="1"/>
</dbReference>